<dbReference type="Gene3D" id="3.30.2040.10">
    <property type="entry name" value="PSTPO5379-like domain"/>
    <property type="match status" value="1"/>
</dbReference>
<organism evidence="4 5">
    <name type="scientific">Anaerovibrio lipolyticus DSM 3074</name>
    <dbReference type="NCBI Taxonomy" id="1120997"/>
    <lineage>
        <taxon>Bacteria</taxon>
        <taxon>Bacillati</taxon>
        <taxon>Bacillota</taxon>
        <taxon>Negativicutes</taxon>
        <taxon>Selenomonadales</taxon>
        <taxon>Selenomonadaceae</taxon>
        <taxon>Anaerovibrio</taxon>
    </lineage>
</organism>
<evidence type="ECO:0000313" key="5">
    <source>
        <dbReference type="Proteomes" id="UP000191240"/>
    </source>
</evidence>
<protein>
    <recommendedName>
        <fullName evidence="3">Putative hydro-lyase SAMN02745671_01414</fullName>
        <ecNumber evidence="3">4.2.1.-</ecNumber>
    </recommendedName>
</protein>
<sequence length="269" mass="29811">MSEYGDMRPEDLWIKIRNGEITGQTSGMANGYAQANLVILPEKYAGDFEEFARKNPKPCPLLEVIHGSKFVKDMGEGANILTDIPKYRIFENGVLTKEVTDATPYWQDDFVVFLIGCSFSFEEALMEAHIDIRHISMGCNVPMFKTTTMCEPAGIFEGELVVSMRPMTAQNAMIADAITGRFPNVHGAPVNIGHPEKLGIKDVLKPDYGDPVSFKPGEIPVFWACGVTPQAVIEHAKLPLVITHAPGCMFITNKLNSEINDFLESKKEK</sequence>
<name>A0A1M6DAU6_9FIRM</name>
<comment type="similarity">
    <text evidence="1 3">Belongs to the D-glutamate cyclase family.</text>
</comment>
<dbReference type="AlphaFoldDB" id="A0A1M6DAU6"/>
<gene>
    <name evidence="4" type="ORF">SAMN02745671_01414</name>
</gene>
<dbReference type="HAMAP" id="MF_01830">
    <property type="entry name" value="Hydro_lyase"/>
    <property type="match status" value="1"/>
</dbReference>
<dbReference type="NCBIfam" id="NF003969">
    <property type="entry name" value="PRK05463.1"/>
    <property type="match status" value="1"/>
</dbReference>
<keyword evidence="2 3" id="KW-0456">Lyase</keyword>
<dbReference type="GO" id="GO:0016829">
    <property type="term" value="F:lyase activity"/>
    <property type="evidence" value="ECO:0007669"/>
    <property type="project" value="UniProtKB-KW"/>
</dbReference>
<evidence type="ECO:0000256" key="1">
    <source>
        <dbReference type="ARBA" id="ARBA00007896"/>
    </source>
</evidence>
<dbReference type="InterPro" id="IPR009906">
    <property type="entry name" value="D-Glu_cyclase"/>
</dbReference>
<dbReference type="EC" id="4.2.1.-" evidence="3"/>
<dbReference type="FunFam" id="3.30.2040.10:FF:000001">
    <property type="entry name" value="D-glutamate cyclase, mitochondrial"/>
    <property type="match status" value="1"/>
</dbReference>
<proteinExistence type="inferred from homology"/>
<evidence type="ECO:0000256" key="2">
    <source>
        <dbReference type="ARBA" id="ARBA00023239"/>
    </source>
</evidence>
<dbReference type="Proteomes" id="UP000191240">
    <property type="component" value="Unassembled WGS sequence"/>
</dbReference>
<dbReference type="PIRSF" id="PIRSF029755">
    <property type="entry name" value="UCP029755"/>
    <property type="match status" value="1"/>
</dbReference>
<evidence type="ECO:0000313" key="4">
    <source>
        <dbReference type="EMBL" id="SHI70376.1"/>
    </source>
</evidence>
<dbReference type="Gene3D" id="3.40.1640.10">
    <property type="entry name" value="PSTPO5379-like"/>
    <property type="match status" value="1"/>
</dbReference>
<dbReference type="InterPro" id="IPR038021">
    <property type="entry name" value="Putative_hydro-lyase"/>
</dbReference>
<dbReference type="SUPFAM" id="SSF160920">
    <property type="entry name" value="PSTPO5379-like"/>
    <property type="match status" value="1"/>
</dbReference>
<reference evidence="4 5" key="1">
    <citation type="submission" date="2016-11" db="EMBL/GenBank/DDBJ databases">
        <authorList>
            <person name="Jaros S."/>
            <person name="Januszkiewicz K."/>
            <person name="Wedrychowicz H."/>
        </authorList>
    </citation>
    <scope>NUCLEOTIDE SEQUENCE [LARGE SCALE GENOMIC DNA]</scope>
    <source>
        <strain evidence="4 5">DSM 3074</strain>
    </source>
</reference>
<dbReference type="PANTHER" id="PTHR32022:SF10">
    <property type="entry name" value="D-GLUTAMATE CYCLASE, MITOCHONDRIAL"/>
    <property type="match status" value="1"/>
</dbReference>
<accession>A0A1M6DAU6</accession>
<dbReference type="PANTHER" id="PTHR32022">
    <property type="entry name" value="D-GLUTAMATE CYCLASE, MITOCHONDRIAL"/>
    <property type="match status" value="1"/>
</dbReference>
<dbReference type="Pfam" id="PF07286">
    <property type="entry name" value="D-Glu_cyclase"/>
    <property type="match status" value="1"/>
</dbReference>
<dbReference type="InterPro" id="IPR016938">
    <property type="entry name" value="UPF0317"/>
</dbReference>
<evidence type="ECO:0000256" key="3">
    <source>
        <dbReference type="HAMAP-Rule" id="MF_01830"/>
    </source>
</evidence>
<dbReference type="EMBL" id="FQYW01000010">
    <property type="protein sequence ID" value="SHI70376.1"/>
    <property type="molecule type" value="Genomic_DNA"/>
</dbReference>